<reference evidence="4 5" key="2">
    <citation type="submission" date="2017-06" db="EMBL/GenBank/DDBJ databases">
        <authorList>
            <person name="Kim H.J."/>
            <person name="Triplett B.A."/>
        </authorList>
    </citation>
    <scope>NUCLEOTIDE SEQUENCE [LARGE SCALE GENOMIC DNA]</scope>
    <source>
        <strain evidence="4 5">BZC3</strain>
    </source>
</reference>
<protein>
    <recommendedName>
        <fullName evidence="6">Fec operon regulator FecR</fullName>
    </recommendedName>
</protein>
<dbReference type="InterPro" id="IPR032623">
    <property type="entry name" value="FecR_N"/>
</dbReference>
<dbReference type="PANTHER" id="PTHR30273">
    <property type="entry name" value="PERIPLASMIC SIGNAL SENSOR AND SIGMA FACTOR ACTIVATOR FECR-RELATED"/>
    <property type="match status" value="1"/>
</dbReference>
<name>A0A1Z3M087_BREDI</name>
<evidence type="ECO:0000259" key="2">
    <source>
        <dbReference type="Pfam" id="PF16220"/>
    </source>
</evidence>
<dbReference type="PANTHER" id="PTHR30273:SF2">
    <property type="entry name" value="PROTEIN FECR"/>
    <property type="match status" value="1"/>
</dbReference>
<dbReference type="GO" id="GO:0016989">
    <property type="term" value="F:sigma factor antagonist activity"/>
    <property type="evidence" value="ECO:0007669"/>
    <property type="project" value="TreeGrafter"/>
</dbReference>
<dbReference type="Pfam" id="PF16344">
    <property type="entry name" value="FecR_C"/>
    <property type="match status" value="1"/>
</dbReference>
<sequence length="327" mass="35595">MTARSDAPPIEQALEWLALRCGGQTSAADRRAFAAWLAASPDHAAAYAEAEALWARLDWSEALNRQSLNHAIEESAPKPMMRRKAPLSRRGLMAMAAGLGAATLTPLALHLSSGERRRFETEVGEIRHLSLEDGSRVSLGGRSVLATRVGDRVRRMRLDEGEAFFDVARDETRVFTVIGAGLKAEALGTAFEVRLGDHGPEVFVEEGRVRVTAIATGEQTVIGAGERAALRGGTLKRAAINPAGVAPWRRQRFSFIDQPLSEVVAEVNRYYRPGVTIASPKLGARKVTAAFTIEQIPQALESLAQELDGHLVRRRNAEGEIQMMLKS</sequence>
<dbReference type="PIRSF" id="PIRSF018266">
    <property type="entry name" value="FecR"/>
    <property type="match status" value="1"/>
</dbReference>
<evidence type="ECO:0000259" key="1">
    <source>
        <dbReference type="Pfam" id="PF04773"/>
    </source>
</evidence>
<dbReference type="InterPro" id="IPR006860">
    <property type="entry name" value="FecR"/>
</dbReference>
<dbReference type="EMBL" id="CP021995">
    <property type="protein sequence ID" value="ASD27786.1"/>
    <property type="molecule type" value="Genomic_DNA"/>
</dbReference>
<evidence type="ECO:0000259" key="3">
    <source>
        <dbReference type="Pfam" id="PF16344"/>
    </source>
</evidence>
<dbReference type="Pfam" id="PF16220">
    <property type="entry name" value="DUF4880"/>
    <property type="match status" value="1"/>
</dbReference>
<dbReference type="Gene3D" id="3.55.50.30">
    <property type="match status" value="1"/>
</dbReference>
<dbReference type="Pfam" id="PF04773">
    <property type="entry name" value="FecR"/>
    <property type="match status" value="1"/>
</dbReference>
<evidence type="ECO:0008006" key="6">
    <source>
        <dbReference type="Google" id="ProtNLM"/>
    </source>
</evidence>
<dbReference type="RefSeq" id="WP_088411353.1">
    <property type="nucleotide sequence ID" value="NZ_CP021995.1"/>
</dbReference>
<evidence type="ECO:0000313" key="4">
    <source>
        <dbReference type="EMBL" id="ASD27786.1"/>
    </source>
</evidence>
<dbReference type="Proteomes" id="UP000197024">
    <property type="component" value="Chromosome"/>
</dbReference>
<dbReference type="InterPro" id="IPR012373">
    <property type="entry name" value="Ferrdict_sens_TM"/>
</dbReference>
<dbReference type="Gene3D" id="2.60.120.1440">
    <property type="match status" value="1"/>
</dbReference>
<feature type="domain" description="FecR N-terminal" evidence="2">
    <location>
        <begin position="11"/>
        <end position="53"/>
    </location>
</feature>
<evidence type="ECO:0000313" key="5">
    <source>
        <dbReference type="Proteomes" id="UP000197024"/>
    </source>
</evidence>
<dbReference type="InterPro" id="IPR032508">
    <property type="entry name" value="FecR_C"/>
</dbReference>
<dbReference type="AlphaFoldDB" id="A0A1Z3M087"/>
<feature type="domain" description="Protein FecR C-terminal" evidence="3">
    <location>
        <begin position="252"/>
        <end position="306"/>
    </location>
</feature>
<gene>
    <name evidence="4" type="ORF">CD943_13350</name>
</gene>
<reference evidence="4 5" key="1">
    <citation type="submission" date="2017-06" db="EMBL/GenBank/DDBJ databases">
        <title>Biodegradation of gentamicin by bacterial consortia AMQD4 in synthetic medium and raw gentamicin sewage.</title>
        <authorList>
            <person name="Chang H."/>
            <person name="Feng Y."/>
            <person name="Li Z."/>
            <person name="Xue J."/>
            <person name="Cheng D."/>
        </authorList>
    </citation>
    <scope>NUCLEOTIDE SEQUENCE [LARGE SCALE GENOMIC DNA]</scope>
    <source>
        <strain evidence="4 5">BZC3</strain>
    </source>
</reference>
<organism evidence="4 5">
    <name type="scientific">Brevundimonas diminuta</name>
    <name type="common">Pseudomonas diminuta</name>
    <dbReference type="NCBI Taxonomy" id="293"/>
    <lineage>
        <taxon>Bacteria</taxon>
        <taxon>Pseudomonadati</taxon>
        <taxon>Pseudomonadota</taxon>
        <taxon>Alphaproteobacteria</taxon>
        <taxon>Caulobacterales</taxon>
        <taxon>Caulobacteraceae</taxon>
        <taxon>Brevundimonas</taxon>
    </lineage>
</organism>
<proteinExistence type="predicted"/>
<accession>A0A1Z3M087</accession>
<feature type="domain" description="FecR protein" evidence="1">
    <location>
        <begin position="118"/>
        <end position="210"/>
    </location>
</feature>